<dbReference type="Proteomes" id="UP000184196">
    <property type="component" value="Unassembled WGS sequence"/>
</dbReference>
<evidence type="ECO:0000313" key="4">
    <source>
        <dbReference type="Proteomes" id="UP000184196"/>
    </source>
</evidence>
<evidence type="ECO:0000259" key="2">
    <source>
        <dbReference type="Pfam" id="PF06808"/>
    </source>
</evidence>
<dbReference type="Pfam" id="PF06808">
    <property type="entry name" value="DctM"/>
    <property type="match status" value="1"/>
</dbReference>
<reference evidence="4" key="1">
    <citation type="submission" date="2016-11" db="EMBL/GenBank/DDBJ databases">
        <authorList>
            <person name="Varghese N."/>
            <person name="Submissions S."/>
        </authorList>
    </citation>
    <scope>NUCLEOTIDE SEQUENCE [LARGE SCALE GENOMIC DNA]</scope>
    <source>
        <strain evidence="4">DSM 11792</strain>
    </source>
</reference>
<protein>
    <submittedName>
        <fullName evidence="3">TRAP transporter, 4TM/12TM fusion protein</fullName>
    </submittedName>
</protein>
<feature type="transmembrane region" description="Helical" evidence="1">
    <location>
        <begin position="46"/>
        <end position="65"/>
    </location>
</feature>
<accession>A0A1M4UWI4</accession>
<feature type="transmembrane region" description="Helical" evidence="1">
    <location>
        <begin position="132"/>
        <end position="155"/>
    </location>
</feature>
<sequence>MSDPALSPSGARRKRDFLTPLAITAVSLILTFFHLYTAGVSMLTAWIQRDIHLVLVLIIVFLALPARRGGERNRATILDWVLIALALASGSYIVVNYQDIVQRLGAPNTADIVFGIIMIGLILEATRRATGWVLVIIAGTFLLYNFIGPYIPGLLGHKGYSVSRVVSQMYLTTEGIFGVPLGVSASYIFLFIFLTSMLEKLGMGDFLLKLAMALMGRFAGGPAKTAVLASGFMGSISGSAVANVVGTGTFTIPLMKRNGYQPHFAGAVEACASSGGQLMPPVMGAAAFIIAEFLGIPYIDVVVAAIIPALLYYLCVLFGVHFEACRLGLTGLPREQLPNVWKVLREGGHFLIPLVVLVYFLAVLQYTPIRSGFYAIIAMFIVSFFNKETRINWSRFKEGAVAAAQNTCTVALACAAAGLVIGSINITGAGLKISSFIVALSAGTLWLALLMTAVVALIMGMGLPTTAAYIVTGTMAAPALIKLGVLPLAAHLFVFYFAIISAITPPVALAAYAAAGIAKDDPMRIGFTACKIGLAAFIVPFMFAYEPTLIAEGDFWHIAWAVLTAVIGVMALAGSTIGFVVRAASVPERALLLAGSLMTLHPGIYTDIIGLILIALALGANIIKGKKLVGKVSAQSFIP</sequence>
<dbReference type="NCBIfam" id="TIGR02123">
    <property type="entry name" value="TRAP_fused"/>
    <property type="match status" value="1"/>
</dbReference>
<feature type="transmembrane region" description="Helical" evidence="1">
    <location>
        <begin position="21"/>
        <end position="40"/>
    </location>
</feature>
<dbReference type="RefSeq" id="WP_073163074.1">
    <property type="nucleotide sequence ID" value="NZ_FQUW01000007.1"/>
</dbReference>
<organism evidence="3 4">
    <name type="scientific">Desulfofundulus australicus DSM 11792</name>
    <dbReference type="NCBI Taxonomy" id="1121425"/>
    <lineage>
        <taxon>Bacteria</taxon>
        <taxon>Bacillati</taxon>
        <taxon>Bacillota</taxon>
        <taxon>Clostridia</taxon>
        <taxon>Eubacteriales</taxon>
        <taxon>Peptococcaceae</taxon>
        <taxon>Desulfofundulus</taxon>
    </lineage>
</organism>
<dbReference type="EMBL" id="FQUW01000007">
    <property type="protein sequence ID" value="SHE61086.1"/>
    <property type="molecule type" value="Genomic_DNA"/>
</dbReference>
<name>A0A1M4UWI4_9FIRM</name>
<feature type="domain" description="TRAP C4-dicarboxylate transport system permease DctM subunit" evidence="2">
    <location>
        <begin position="119"/>
        <end position="550"/>
    </location>
</feature>
<feature type="transmembrane region" description="Helical" evidence="1">
    <location>
        <begin position="368"/>
        <end position="386"/>
    </location>
</feature>
<dbReference type="OrthoDB" id="9759894at2"/>
<feature type="transmembrane region" description="Helical" evidence="1">
    <location>
        <begin position="77"/>
        <end position="95"/>
    </location>
</feature>
<evidence type="ECO:0000256" key="1">
    <source>
        <dbReference type="SAM" id="Phobius"/>
    </source>
</evidence>
<dbReference type="InterPro" id="IPR011853">
    <property type="entry name" value="TRAP_DctM-Dct_fused"/>
</dbReference>
<keyword evidence="1" id="KW-0812">Transmembrane</keyword>
<feature type="transmembrane region" description="Helical" evidence="1">
    <location>
        <begin position="235"/>
        <end position="255"/>
    </location>
</feature>
<feature type="transmembrane region" description="Helical" evidence="1">
    <location>
        <begin position="492"/>
        <end position="513"/>
    </location>
</feature>
<gene>
    <name evidence="3" type="ORF">SAMN02745218_00587</name>
</gene>
<feature type="transmembrane region" description="Helical" evidence="1">
    <location>
        <begin position="602"/>
        <end position="623"/>
    </location>
</feature>
<dbReference type="PANTHER" id="PTHR43849">
    <property type="entry name" value="BLL3936 PROTEIN"/>
    <property type="match status" value="1"/>
</dbReference>
<feature type="transmembrane region" description="Helical" evidence="1">
    <location>
        <begin position="302"/>
        <end position="322"/>
    </location>
</feature>
<keyword evidence="1" id="KW-0472">Membrane</keyword>
<feature type="transmembrane region" description="Helical" evidence="1">
    <location>
        <begin position="407"/>
        <end position="427"/>
    </location>
</feature>
<proteinExistence type="predicted"/>
<evidence type="ECO:0000313" key="3">
    <source>
        <dbReference type="EMBL" id="SHE61086.1"/>
    </source>
</evidence>
<keyword evidence="1" id="KW-1133">Transmembrane helix</keyword>
<dbReference type="AlphaFoldDB" id="A0A1M4UWI4"/>
<feature type="transmembrane region" description="Helical" evidence="1">
    <location>
        <begin position="107"/>
        <end position="125"/>
    </location>
</feature>
<feature type="transmembrane region" description="Helical" evidence="1">
    <location>
        <begin position="557"/>
        <end position="581"/>
    </location>
</feature>
<feature type="transmembrane region" description="Helical" evidence="1">
    <location>
        <begin position="466"/>
        <end position="486"/>
    </location>
</feature>
<keyword evidence="4" id="KW-1185">Reference proteome</keyword>
<feature type="transmembrane region" description="Helical" evidence="1">
    <location>
        <begin position="343"/>
        <end position="362"/>
    </location>
</feature>
<feature type="transmembrane region" description="Helical" evidence="1">
    <location>
        <begin position="525"/>
        <end position="545"/>
    </location>
</feature>
<feature type="transmembrane region" description="Helical" evidence="1">
    <location>
        <begin position="433"/>
        <end position="459"/>
    </location>
</feature>
<dbReference type="PANTHER" id="PTHR43849:SF2">
    <property type="entry name" value="BLL3936 PROTEIN"/>
    <property type="match status" value="1"/>
</dbReference>
<feature type="transmembrane region" description="Helical" evidence="1">
    <location>
        <begin position="175"/>
        <end position="194"/>
    </location>
</feature>
<feature type="transmembrane region" description="Helical" evidence="1">
    <location>
        <begin position="276"/>
        <end position="296"/>
    </location>
</feature>
<dbReference type="InterPro" id="IPR010656">
    <property type="entry name" value="DctM"/>
</dbReference>